<evidence type="ECO:0000259" key="1">
    <source>
        <dbReference type="PROSITE" id="PS50994"/>
    </source>
</evidence>
<dbReference type="GO" id="GO:0015074">
    <property type="term" value="P:DNA integration"/>
    <property type="evidence" value="ECO:0007669"/>
    <property type="project" value="InterPro"/>
</dbReference>
<dbReference type="WBParaSite" id="PSU_v2.g6748.t1">
    <property type="protein sequence ID" value="PSU_v2.g6748.t1"/>
    <property type="gene ID" value="PSU_v2.g6748"/>
</dbReference>
<protein>
    <submittedName>
        <fullName evidence="3">Integrase catalytic domain-containing protein</fullName>
    </submittedName>
</protein>
<reference evidence="3" key="1">
    <citation type="submission" date="2022-11" db="UniProtKB">
        <authorList>
            <consortium name="WormBaseParasite"/>
        </authorList>
    </citation>
    <scope>IDENTIFICATION</scope>
</reference>
<organism evidence="2 3">
    <name type="scientific">Panagrolaimus superbus</name>
    <dbReference type="NCBI Taxonomy" id="310955"/>
    <lineage>
        <taxon>Eukaryota</taxon>
        <taxon>Metazoa</taxon>
        <taxon>Ecdysozoa</taxon>
        <taxon>Nematoda</taxon>
        <taxon>Chromadorea</taxon>
        <taxon>Rhabditida</taxon>
        <taxon>Tylenchina</taxon>
        <taxon>Panagrolaimomorpha</taxon>
        <taxon>Panagrolaimoidea</taxon>
        <taxon>Panagrolaimidae</taxon>
        <taxon>Panagrolaimus</taxon>
    </lineage>
</organism>
<dbReference type="PANTHER" id="PTHR37984:SF5">
    <property type="entry name" value="PROTEIN NYNRIN-LIKE"/>
    <property type="match status" value="1"/>
</dbReference>
<dbReference type="Proteomes" id="UP000887577">
    <property type="component" value="Unplaced"/>
</dbReference>
<dbReference type="InterPro" id="IPR012337">
    <property type="entry name" value="RNaseH-like_sf"/>
</dbReference>
<dbReference type="PROSITE" id="PS50994">
    <property type="entry name" value="INTEGRASE"/>
    <property type="match status" value="1"/>
</dbReference>
<accession>A0A914Z321</accession>
<dbReference type="GO" id="GO:0003676">
    <property type="term" value="F:nucleic acid binding"/>
    <property type="evidence" value="ECO:0007669"/>
    <property type="project" value="InterPro"/>
</dbReference>
<dbReference type="InterPro" id="IPR050951">
    <property type="entry name" value="Retrovirus_Pol_polyprotein"/>
</dbReference>
<keyword evidence="2" id="KW-1185">Reference proteome</keyword>
<dbReference type="PANTHER" id="PTHR37984">
    <property type="entry name" value="PROTEIN CBG26694"/>
    <property type="match status" value="1"/>
</dbReference>
<dbReference type="InterPro" id="IPR036397">
    <property type="entry name" value="RNaseH_sf"/>
</dbReference>
<evidence type="ECO:0000313" key="3">
    <source>
        <dbReference type="WBParaSite" id="PSU_v2.g6748.t1"/>
    </source>
</evidence>
<sequence>MLKFSQQLRQKQLFKLLNVISSDNGLPRVLVTDNGSQFTSNFFGEFCKLHGINHIRSPVYMPQSNGQAERMVDIVKRFVKKNILRLGPNLNLNNCINEFLLGYRSTPSTATPGNISPAMAHLGREIRNSLDLMKPLQEKLYAPDIQMEKQFNSQYGARLRHFNVNDNVWARKMKSSPWFEGRIIARQGSRLYDIIDLNEPLQTWCCSAQ</sequence>
<dbReference type="InterPro" id="IPR001584">
    <property type="entry name" value="Integrase_cat-core"/>
</dbReference>
<dbReference type="Gene3D" id="3.30.420.10">
    <property type="entry name" value="Ribonuclease H-like superfamily/Ribonuclease H"/>
    <property type="match status" value="1"/>
</dbReference>
<evidence type="ECO:0000313" key="2">
    <source>
        <dbReference type="Proteomes" id="UP000887577"/>
    </source>
</evidence>
<name>A0A914Z321_9BILA</name>
<dbReference type="AlphaFoldDB" id="A0A914Z321"/>
<proteinExistence type="predicted"/>
<feature type="domain" description="Integrase catalytic" evidence="1">
    <location>
        <begin position="1"/>
        <end position="125"/>
    </location>
</feature>
<dbReference type="SUPFAM" id="SSF53098">
    <property type="entry name" value="Ribonuclease H-like"/>
    <property type="match status" value="1"/>
</dbReference>